<evidence type="ECO:0000313" key="3">
    <source>
        <dbReference type="EMBL" id="CAK7231520.1"/>
    </source>
</evidence>
<keyword evidence="4" id="KW-1185">Reference proteome</keyword>
<dbReference type="PROSITE" id="PS50280">
    <property type="entry name" value="SET"/>
    <property type="match status" value="1"/>
</dbReference>
<dbReference type="CDD" id="cd20071">
    <property type="entry name" value="SET_SMYD"/>
    <property type="match status" value="1"/>
</dbReference>
<feature type="signal peptide" evidence="1">
    <location>
        <begin position="1"/>
        <end position="17"/>
    </location>
</feature>
<dbReference type="Pfam" id="PF00856">
    <property type="entry name" value="SET"/>
    <property type="match status" value="1"/>
</dbReference>
<gene>
    <name evidence="3" type="primary">SMYD3</name>
    <name evidence="3" type="ORF">SEUCBS140593_007954</name>
</gene>
<reference evidence="3 4" key="1">
    <citation type="submission" date="2024-01" db="EMBL/GenBank/DDBJ databases">
        <authorList>
            <person name="Allen C."/>
            <person name="Tagirdzhanova G."/>
        </authorList>
    </citation>
    <scope>NUCLEOTIDE SEQUENCE [LARGE SCALE GENOMIC DNA]</scope>
</reference>
<dbReference type="Proteomes" id="UP001642482">
    <property type="component" value="Unassembled WGS sequence"/>
</dbReference>
<proteinExistence type="predicted"/>
<dbReference type="PANTHER" id="PTHR47332:SF6">
    <property type="entry name" value="SET DOMAIN-CONTAINING PROTEIN"/>
    <property type="match status" value="1"/>
</dbReference>
<sequence length="382" mass="41682">MKNLRLRLLAALPVVLGCQLPLSLPTAYPTSTLTDRPLLLSGPHKCVDNVCVYADSAFGGGMSVVTTEENAASLASMTTPFVEDVVSPPPFFESYILGKGIGLVANAANATIRHGDRLMVHSPTLLVHWKTHETLEATLREGLYQAAVHRLPAPARRVFSRQMLIGGSDIHANIETNCFRFFLGGGHDEQAGHLGCFPPAARMNHDCSPNVHYTITNAVQSIVAVRDIRPGEELSVSYVDLMLPSAERKERLRGWGFECSCALCRDEKASAAADARLEEINALTEKMDSGDPSVTVDDGHRLVALYEQQPGLVLYIGQQAYTRAALECALFREECAVEYARKAVEALEIEMGDVTSSQDVVSMRVLATEPHTHWAWGLRATV</sequence>
<name>A0ABP0CHJ8_9PEZI</name>
<dbReference type="Gene3D" id="2.170.270.10">
    <property type="entry name" value="SET domain"/>
    <property type="match status" value="1"/>
</dbReference>
<evidence type="ECO:0000259" key="2">
    <source>
        <dbReference type="PROSITE" id="PS50280"/>
    </source>
</evidence>
<dbReference type="InterPro" id="IPR001214">
    <property type="entry name" value="SET_dom"/>
</dbReference>
<dbReference type="EMBL" id="CAWUHD010000102">
    <property type="protein sequence ID" value="CAK7231520.1"/>
    <property type="molecule type" value="Genomic_DNA"/>
</dbReference>
<accession>A0ABP0CHJ8</accession>
<organism evidence="3 4">
    <name type="scientific">Sporothrix eucalyptigena</name>
    <dbReference type="NCBI Taxonomy" id="1812306"/>
    <lineage>
        <taxon>Eukaryota</taxon>
        <taxon>Fungi</taxon>
        <taxon>Dikarya</taxon>
        <taxon>Ascomycota</taxon>
        <taxon>Pezizomycotina</taxon>
        <taxon>Sordariomycetes</taxon>
        <taxon>Sordariomycetidae</taxon>
        <taxon>Ophiostomatales</taxon>
        <taxon>Ophiostomataceae</taxon>
        <taxon>Sporothrix</taxon>
    </lineage>
</organism>
<dbReference type="PANTHER" id="PTHR47332">
    <property type="entry name" value="SET DOMAIN-CONTAINING PROTEIN 5"/>
    <property type="match status" value="1"/>
</dbReference>
<comment type="caution">
    <text evidence="3">The sequence shown here is derived from an EMBL/GenBank/DDBJ whole genome shotgun (WGS) entry which is preliminary data.</text>
</comment>
<feature type="domain" description="SET" evidence="2">
    <location>
        <begin position="90"/>
        <end position="239"/>
    </location>
</feature>
<dbReference type="PROSITE" id="PS51257">
    <property type="entry name" value="PROKAR_LIPOPROTEIN"/>
    <property type="match status" value="1"/>
</dbReference>
<protein>
    <submittedName>
        <fullName evidence="3">SET and MYND domain-containing protein 3</fullName>
    </submittedName>
</protein>
<feature type="chain" id="PRO_5045985867" evidence="1">
    <location>
        <begin position="18"/>
        <end position="382"/>
    </location>
</feature>
<dbReference type="InterPro" id="IPR053185">
    <property type="entry name" value="SET_domain_protein"/>
</dbReference>
<dbReference type="SUPFAM" id="SSF82199">
    <property type="entry name" value="SET domain"/>
    <property type="match status" value="1"/>
</dbReference>
<keyword evidence="1" id="KW-0732">Signal</keyword>
<evidence type="ECO:0000313" key="4">
    <source>
        <dbReference type="Proteomes" id="UP001642482"/>
    </source>
</evidence>
<evidence type="ECO:0000256" key="1">
    <source>
        <dbReference type="SAM" id="SignalP"/>
    </source>
</evidence>
<dbReference type="InterPro" id="IPR046341">
    <property type="entry name" value="SET_dom_sf"/>
</dbReference>